<evidence type="ECO:0000256" key="6">
    <source>
        <dbReference type="ARBA" id="ARBA00022667"/>
    </source>
</evidence>
<comment type="subcellular location">
    <subcellularLocation>
        <location evidence="2">Cytoplasm</location>
    </subcellularLocation>
</comment>
<dbReference type="InterPro" id="IPR044974">
    <property type="entry name" value="Disease_R_plants"/>
</dbReference>
<dbReference type="SUPFAM" id="SSF52540">
    <property type="entry name" value="P-loop containing nucleoside triphosphate hydrolases"/>
    <property type="match status" value="1"/>
</dbReference>
<evidence type="ECO:0000256" key="7">
    <source>
        <dbReference type="ARBA" id="ARBA00022737"/>
    </source>
</evidence>
<dbReference type="Pfam" id="PF23559">
    <property type="entry name" value="WHD_DRP"/>
    <property type="match status" value="1"/>
</dbReference>
<keyword evidence="10" id="KW-0067">ATP-binding</keyword>
<name>A0AAE2CLX7_9LAMI</name>
<feature type="domain" description="Disease resistance R13L4/SHOC-2-like LRR" evidence="13">
    <location>
        <begin position="768"/>
        <end position="976"/>
    </location>
</feature>
<dbReference type="FunFam" id="1.10.10.10:FF:000322">
    <property type="entry name" value="Probable disease resistance protein At1g63360"/>
    <property type="match status" value="1"/>
</dbReference>
<keyword evidence="7" id="KW-0677">Repeat</keyword>
<evidence type="ECO:0000256" key="10">
    <source>
        <dbReference type="ARBA" id="ARBA00022840"/>
    </source>
</evidence>
<dbReference type="PANTHER" id="PTHR23155:SF1152">
    <property type="entry name" value="AAA+ ATPASE DOMAIN-CONTAINING PROTEIN"/>
    <property type="match status" value="1"/>
</dbReference>
<evidence type="ECO:0000256" key="4">
    <source>
        <dbReference type="ARBA" id="ARBA00022490"/>
    </source>
</evidence>
<evidence type="ECO:0000256" key="9">
    <source>
        <dbReference type="ARBA" id="ARBA00022821"/>
    </source>
</evidence>
<organism evidence="14 15">
    <name type="scientific">Sesamum alatum</name>
    <dbReference type="NCBI Taxonomy" id="300844"/>
    <lineage>
        <taxon>Eukaryota</taxon>
        <taxon>Viridiplantae</taxon>
        <taxon>Streptophyta</taxon>
        <taxon>Embryophyta</taxon>
        <taxon>Tracheophyta</taxon>
        <taxon>Spermatophyta</taxon>
        <taxon>Magnoliopsida</taxon>
        <taxon>eudicotyledons</taxon>
        <taxon>Gunneridae</taxon>
        <taxon>Pentapetalae</taxon>
        <taxon>asterids</taxon>
        <taxon>lamiids</taxon>
        <taxon>Lamiales</taxon>
        <taxon>Pedaliaceae</taxon>
        <taxon>Sesamum</taxon>
    </lineage>
</organism>
<reference evidence="14" key="2">
    <citation type="journal article" date="2024" name="Plant">
        <title>Genomic evolution and insights into agronomic trait innovations of Sesamum species.</title>
        <authorList>
            <person name="Miao H."/>
            <person name="Wang L."/>
            <person name="Qu L."/>
            <person name="Liu H."/>
            <person name="Sun Y."/>
            <person name="Le M."/>
            <person name="Wang Q."/>
            <person name="Wei S."/>
            <person name="Zheng Y."/>
            <person name="Lin W."/>
            <person name="Duan Y."/>
            <person name="Cao H."/>
            <person name="Xiong S."/>
            <person name="Wang X."/>
            <person name="Wei L."/>
            <person name="Li C."/>
            <person name="Ma Q."/>
            <person name="Ju M."/>
            <person name="Zhao R."/>
            <person name="Li G."/>
            <person name="Mu C."/>
            <person name="Tian Q."/>
            <person name="Mei H."/>
            <person name="Zhang T."/>
            <person name="Gao T."/>
            <person name="Zhang H."/>
        </authorList>
    </citation>
    <scope>NUCLEOTIDE SEQUENCE</scope>
    <source>
        <strain evidence="14">3651</strain>
    </source>
</reference>
<comment type="function">
    <text evidence="1">Confers resistance to late blight (Phytophthora infestans) races carrying the avirulence gene Avr1. Resistance proteins guard the plant against pathogens that contain an appropriate avirulence protein via an indirect interaction with this avirulence protein. That triggers a defense system including the hypersensitive response, which restricts the pathogen growth.</text>
</comment>
<dbReference type="InterPro" id="IPR042197">
    <property type="entry name" value="Apaf_helical"/>
</dbReference>
<evidence type="ECO:0000256" key="5">
    <source>
        <dbReference type="ARBA" id="ARBA00022614"/>
    </source>
</evidence>
<protein>
    <submittedName>
        <fullName evidence="14">Late blight resistance proteinR1B-23</fullName>
    </submittedName>
</protein>
<dbReference type="InterPro" id="IPR036388">
    <property type="entry name" value="WH-like_DNA-bd_sf"/>
</dbReference>
<dbReference type="PRINTS" id="PR00364">
    <property type="entry name" value="DISEASERSIST"/>
</dbReference>
<gene>
    <name evidence="14" type="ORF">Salat_1445600</name>
</gene>
<keyword evidence="15" id="KW-1185">Reference proteome</keyword>
<evidence type="ECO:0000259" key="11">
    <source>
        <dbReference type="Pfam" id="PF00931"/>
    </source>
</evidence>
<dbReference type="FunFam" id="3.40.50.300:FF:001091">
    <property type="entry name" value="Probable disease resistance protein At1g61300"/>
    <property type="match status" value="1"/>
</dbReference>
<sequence length="1104" mass="126878">MDLLENPRLPHMLRRLNTKDFKKFDTFIWNGSQMSAVVRYLRRSFSIDGSSVDLLEGLEASRNTSRFPSKVLSFTRKLRDFFRGPIVDYSFNYRTSELLASFLDFLLDTVEEVVRSHPNLIDTVEDQIEILQKELKFLIFVLGDALFSCPEIMETKNFLKQMEDLAEEAGSFMYLYFFTDEGKQSPIKLPLLKLLKRFKSMEMKIRGHCLMVSKIPSFVVPSTAGDSLFIVNSLVNDLKDLLNRDDDVIADLWEEVAALQKELLVLRSFLDVFKDQQHAALVISTRDVSYEAEYIINSFVAGDVPVWYLALRLPLLIQKIKFIGIGLERIRKNYDDVKYLISSFMVGDVPVWYLKLKAPDFLNVIGTGLEEIKSKEPQKDPNEEMAAQGKKTTDDIFVGFEDAERIIDEQLAGGSKQRQVISIFGMPGLGKTTLAKKLYKNQAVHHRFDKCAWGVVSETYQRRSLLADILDSVSDLDRDKILSMDAESLGVELHKSLKKRRYLVVMDDVWAPVVWDDIGRFLPDDGNGSRILITSRFRGVAPPDSIPHDLPFLSDDHCWDLLKQKVFQNRDCPQELLDVGRQIAAHCQGLPLAVVVVAAVLANMEEKKSLWNEVARSLSLQISKDPNKCMNILELSYKHLPVHLKPCFLYFGAFPEDNEISVGKLISLWAAEGFIQEEEGKSLRNVGEEYLMDLINRSLVIVAKRRSGGGVKACTIHDLLRELCLRKAKEENFLNLIKDQFPVYEKQHRLCIPLESVNVESRPFGLHIRSWLGCWSDISCIYSRLKLLRVLDLSIEAKDLPPTDDLDLTGTEQLVHLRYLAARVTADHIPPSINRLQNLEFLLFDAPRSIEIPEALLDLMKLRHLHIRDHATFSESCHRRAVLQKDFQMNRLESVSNLWLIDENNEKILRCFPCLRSLKCATRPLWDSSDKSHRYPVLDHLPLLESLNITYLGSEFKFSDTIYFPTGLKKLTLHKFKLSWKEMSMIGRLLKLEVLKLMYIAFDGKEWKTNSDEFEELKFLKLSGLKLHRWNTSSDHFPKLQRLVVQRCWKLKRFPSSLGDIPTLQIIDIDSCSKSMADSALQVQKKQEEDGNDELKVIISGSCW</sequence>
<proteinExistence type="inferred from homology"/>
<dbReference type="SUPFAM" id="SSF52058">
    <property type="entry name" value="L domain-like"/>
    <property type="match status" value="1"/>
</dbReference>
<comment type="similarity">
    <text evidence="3">Belongs to the disease resistance NB-LRR family.</text>
</comment>
<accession>A0AAE2CLX7</accession>
<dbReference type="Gene3D" id="1.10.8.430">
    <property type="entry name" value="Helical domain of apoptotic protease-activating factors"/>
    <property type="match status" value="1"/>
</dbReference>
<dbReference type="Gene3D" id="3.40.50.300">
    <property type="entry name" value="P-loop containing nucleotide triphosphate hydrolases"/>
    <property type="match status" value="1"/>
</dbReference>
<dbReference type="InterPro" id="IPR038005">
    <property type="entry name" value="RX-like_CC"/>
</dbReference>
<evidence type="ECO:0000256" key="1">
    <source>
        <dbReference type="ARBA" id="ARBA00002074"/>
    </source>
</evidence>
<dbReference type="Gene3D" id="1.10.10.10">
    <property type="entry name" value="Winged helix-like DNA-binding domain superfamily/Winged helix DNA-binding domain"/>
    <property type="match status" value="1"/>
</dbReference>
<keyword evidence="6" id="KW-0381">Hypersensitive response</keyword>
<dbReference type="InterPro" id="IPR032675">
    <property type="entry name" value="LRR_dom_sf"/>
</dbReference>
<dbReference type="Pfam" id="PF00931">
    <property type="entry name" value="NB-ARC"/>
    <property type="match status" value="1"/>
</dbReference>
<keyword evidence="4" id="KW-0963">Cytoplasm</keyword>
<evidence type="ECO:0000313" key="14">
    <source>
        <dbReference type="EMBL" id="KAK4426769.1"/>
    </source>
</evidence>
<keyword evidence="5" id="KW-0433">Leucine-rich repeat</keyword>
<dbReference type="Proteomes" id="UP001293254">
    <property type="component" value="Unassembled WGS sequence"/>
</dbReference>
<dbReference type="PANTHER" id="PTHR23155">
    <property type="entry name" value="DISEASE RESISTANCE PROTEIN RP"/>
    <property type="match status" value="1"/>
</dbReference>
<evidence type="ECO:0000256" key="2">
    <source>
        <dbReference type="ARBA" id="ARBA00004496"/>
    </source>
</evidence>
<dbReference type="GO" id="GO:0051607">
    <property type="term" value="P:defense response to virus"/>
    <property type="evidence" value="ECO:0007669"/>
    <property type="project" value="UniProtKB-ARBA"/>
</dbReference>
<evidence type="ECO:0000259" key="13">
    <source>
        <dbReference type="Pfam" id="PF23598"/>
    </source>
</evidence>
<feature type="domain" description="NB-ARC" evidence="11">
    <location>
        <begin position="408"/>
        <end position="571"/>
    </location>
</feature>
<reference evidence="14" key="1">
    <citation type="submission" date="2020-06" db="EMBL/GenBank/DDBJ databases">
        <authorList>
            <person name="Li T."/>
            <person name="Hu X."/>
            <person name="Zhang T."/>
            <person name="Song X."/>
            <person name="Zhang H."/>
            <person name="Dai N."/>
            <person name="Sheng W."/>
            <person name="Hou X."/>
            <person name="Wei L."/>
        </authorList>
    </citation>
    <scope>NUCLEOTIDE SEQUENCE</scope>
    <source>
        <strain evidence="14">3651</strain>
        <tissue evidence="14">Leaf</tissue>
    </source>
</reference>
<evidence type="ECO:0000313" key="15">
    <source>
        <dbReference type="Proteomes" id="UP001293254"/>
    </source>
</evidence>
<dbReference type="Gene3D" id="3.80.10.10">
    <property type="entry name" value="Ribonuclease Inhibitor"/>
    <property type="match status" value="1"/>
</dbReference>
<dbReference type="Pfam" id="PF23598">
    <property type="entry name" value="LRR_14"/>
    <property type="match status" value="1"/>
</dbReference>
<dbReference type="InterPro" id="IPR027417">
    <property type="entry name" value="P-loop_NTPase"/>
</dbReference>
<dbReference type="GO" id="GO:0043531">
    <property type="term" value="F:ADP binding"/>
    <property type="evidence" value="ECO:0007669"/>
    <property type="project" value="InterPro"/>
</dbReference>
<keyword evidence="8" id="KW-0547">Nucleotide-binding</keyword>
<dbReference type="InterPro" id="IPR055414">
    <property type="entry name" value="LRR_R13L4/SHOC2-like"/>
</dbReference>
<dbReference type="GO" id="GO:0009626">
    <property type="term" value="P:plant-type hypersensitive response"/>
    <property type="evidence" value="ECO:0007669"/>
    <property type="project" value="UniProtKB-KW"/>
</dbReference>
<comment type="caution">
    <text evidence="14">The sequence shown here is derived from an EMBL/GenBank/DDBJ whole genome shotgun (WGS) entry which is preliminary data.</text>
</comment>
<dbReference type="GO" id="GO:0005524">
    <property type="term" value="F:ATP binding"/>
    <property type="evidence" value="ECO:0007669"/>
    <property type="project" value="UniProtKB-KW"/>
</dbReference>
<evidence type="ECO:0000256" key="3">
    <source>
        <dbReference type="ARBA" id="ARBA00008894"/>
    </source>
</evidence>
<keyword evidence="9" id="KW-0611">Plant defense</keyword>
<dbReference type="GO" id="GO:0005737">
    <property type="term" value="C:cytoplasm"/>
    <property type="evidence" value="ECO:0007669"/>
    <property type="project" value="UniProtKB-SubCell"/>
</dbReference>
<dbReference type="InterPro" id="IPR002182">
    <property type="entry name" value="NB-ARC"/>
</dbReference>
<dbReference type="EMBL" id="JACGWO010000005">
    <property type="protein sequence ID" value="KAK4426769.1"/>
    <property type="molecule type" value="Genomic_DNA"/>
</dbReference>
<evidence type="ECO:0000256" key="8">
    <source>
        <dbReference type="ARBA" id="ARBA00022741"/>
    </source>
</evidence>
<feature type="domain" description="Disease resistance protein winged helix" evidence="12">
    <location>
        <begin position="654"/>
        <end position="723"/>
    </location>
</feature>
<evidence type="ECO:0000259" key="12">
    <source>
        <dbReference type="Pfam" id="PF23559"/>
    </source>
</evidence>
<dbReference type="InterPro" id="IPR058922">
    <property type="entry name" value="WHD_DRP"/>
</dbReference>
<dbReference type="AlphaFoldDB" id="A0AAE2CLX7"/>
<dbReference type="CDD" id="cd14798">
    <property type="entry name" value="RX-CC_like"/>
    <property type="match status" value="1"/>
</dbReference>